<dbReference type="InterPro" id="IPR017868">
    <property type="entry name" value="Filamin/ABP280_repeat-like"/>
</dbReference>
<dbReference type="EMBL" id="VSWD01000008">
    <property type="protein sequence ID" value="KAK3094677.1"/>
    <property type="molecule type" value="Genomic_DNA"/>
</dbReference>
<feature type="repeat" description="Filamin" evidence="3">
    <location>
        <begin position="5"/>
        <end position="103"/>
    </location>
</feature>
<sequence>MPAYFSRFKPVKVSAEKVVMDVQPRDCYIGMDSNFTIRIEDESVSASDIRAELKGPDSEPHVHLNWSGRTAHCTFTPVETGHHRLSVFCEGQLIVGCPLSFKVLADRSKIAFSGVEKCAVGSITELTVNSMSAGQGDVQVEARAPGGRVHRLSAMYRNGNYVMDFTPSEVGVWQINVNYDGEHIGGSPFQIHVYDPAAVKVYGLEGGTVGSGLAFNADTSSAGDGELRVKVLYEGQSVPAYVATQRAGLYRIDFTPEGAGTYKVHCYYNDIEVRGSPYTLDIVDSSRVSVRGDGLTLVPVNRVAKFVVETGGSKGRVQVEITGPDKNKLTPTITENSNGQHEVEYFPSIAGDYQIYVYYCGQLVNGTAFNCKVFDAGKILVSNMPDHAILGNAVTFNIDASRAGSGNIEIMVNQGRVACSVENLGNYKFVASFIPESLESYAVEMKFNSVPIHGSPWNIPVFDPKSVIVMGDGLDFVLVGRKSKFTISGGKEFADELFVNITAPSGQNVMYDMREENGEQIVEYTPMEVGDHMIKVEYRESEVEGSPFKAKAYATSAILVSPLQDGLVGSPVDFTIDVTRAGEGQLEIMVNNGNLPNTVDMETTGVYKISFVPEEDGVQTVHINFNSEALPGSPFTCNAADLSGATVSGLKTLLPTNILSAFTVETISTSGRDVGAEVDIISPSGTKILAQIKETSPGKYCVEFVPQEVGSHLVEVFLCGKLVKGFPHVVKVYDSTKVRVITGGNKGFHNVPVEMILDVGQCGEGQIEVVVTNNEVTIPSQAEQHGEGRILVSFLPKEGGVYCVNVTFNGESIIGSPFYMDVTGPTTAKMITESMVTKETSVVTRSQQMTLGAQTGNYIVDQQQWIWLEAFGSDILDLTDLELLILAPDGTRIPARILSQSDGNFKVEWTPSKPGRHRVEVQYAGRAVDGSPFYVDVFDLATIRIQNFRQSGIGEPASFELDLKEVGLHDFNVLIRSPGGQIVDHNVANDLSSLTKSISYIPTESGPHEIYVNYITFELPGIDFERSISFNRAKYTLAEK</sequence>
<feature type="repeat" description="Filamin" evidence="3">
    <location>
        <begin position="105"/>
        <end position="193"/>
    </location>
</feature>
<proteinExistence type="inferred from homology"/>
<dbReference type="PANTHER" id="PTHR38537">
    <property type="entry name" value="JITTERBUG, ISOFORM N"/>
    <property type="match status" value="1"/>
</dbReference>
<evidence type="ECO:0000256" key="3">
    <source>
        <dbReference type="PROSITE-ProRule" id="PRU00087"/>
    </source>
</evidence>
<dbReference type="InterPro" id="IPR001298">
    <property type="entry name" value="Filamin/ABP280_rpt"/>
</dbReference>
<comment type="caution">
    <text evidence="4">The sequence shown here is derived from an EMBL/GenBank/DDBJ whole genome shotgun (WGS) entry which is preliminary data.</text>
</comment>
<dbReference type="SMART" id="SM00557">
    <property type="entry name" value="IG_FLMN"/>
    <property type="match status" value="10"/>
</dbReference>
<feature type="repeat" description="Filamin" evidence="3">
    <location>
        <begin position="371"/>
        <end position="461"/>
    </location>
</feature>
<accession>A0AA88Y2F5</accession>
<feature type="repeat" description="Filamin" evidence="3">
    <location>
        <begin position="637"/>
        <end position="732"/>
    </location>
</feature>
<protein>
    <submittedName>
        <fullName evidence="4">Uncharacterized protein</fullName>
    </submittedName>
</protein>
<keyword evidence="5" id="KW-1185">Reference proteome</keyword>
<organism evidence="4 5">
    <name type="scientific">Pinctada imbricata</name>
    <name type="common">Atlantic pearl-oyster</name>
    <name type="synonym">Pinctada martensii</name>
    <dbReference type="NCBI Taxonomy" id="66713"/>
    <lineage>
        <taxon>Eukaryota</taxon>
        <taxon>Metazoa</taxon>
        <taxon>Spiralia</taxon>
        <taxon>Lophotrochozoa</taxon>
        <taxon>Mollusca</taxon>
        <taxon>Bivalvia</taxon>
        <taxon>Autobranchia</taxon>
        <taxon>Pteriomorphia</taxon>
        <taxon>Pterioida</taxon>
        <taxon>Pterioidea</taxon>
        <taxon>Pteriidae</taxon>
        <taxon>Pinctada</taxon>
    </lineage>
</organism>
<feature type="repeat" description="Filamin" evidence="3">
    <location>
        <begin position="203"/>
        <end position="282"/>
    </location>
</feature>
<dbReference type="SUPFAM" id="SSF81296">
    <property type="entry name" value="E set domains"/>
    <property type="match status" value="11"/>
</dbReference>
<feature type="repeat" description="Filamin" evidence="3">
    <location>
        <begin position="280"/>
        <end position="373"/>
    </location>
</feature>
<feature type="repeat" description="Filamin" evidence="3">
    <location>
        <begin position="838"/>
        <end position="937"/>
    </location>
</feature>
<dbReference type="Proteomes" id="UP001186944">
    <property type="component" value="Unassembled WGS sequence"/>
</dbReference>
<dbReference type="PROSITE" id="PS50194">
    <property type="entry name" value="FILAMIN_REPEAT"/>
    <property type="match status" value="11"/>
</dbReference>
<dbReference type="PANTHER" id="PTHR38537:SF16">
    <property type="entry name" value="CALPONIN-HOMOLOGY (CH) DOMAIN-CONTAINING PROTEIN"/>
    <property type="match status" value="1"/>
</dbReference>
<name>A0AA88Y2F5_PINIB</name>
<evidence type="ECO:0000256" key="1">
    <source>
        <dbReference type="ARBA" id="ARBA00009238"/>
    </source>
</evidence>
<feature type="repeat" description="Filamin" evidence="3">
    <location>
        <begin position="730"/>
        <end position="822"/>
    </location>
</feature>
<reference evidence="4" key="1">
    <citation type="submission" date="2019-08" db="EMBL/GenBank/DDBJ databases">
        <title>The improved chromosome-level genome for the pearl oyster Pinctada fucata martensii using PacBio sequencing and Hi-C.</title>
        <authorList>
            <person name="Zheng Z."/>
        </authorList>
    </citation>
    <scope>NUCLEOTIDE SEQUENCE</scope>
    <source>
        <strain evidence="4">ZZ-2019</strain>
        <tissue evidence="4">Adductor muscle</tissue>
    </source>
</reference>
<dbReference type="Gene3D" id="2.60.40.10">
    <property type="entry name" value="Immunoglobulins"/>
    <property type="match status" value="11"/>
</dbReference>
<feature type="repeat" description="Filamin" evidence="3">
    <location>
        <begin position="953"/>
        <end position="1028"/>
    </location>
</feature>
<gene>
    <name evidence="4" type="ORF">FSP39_004809</name>
</gene>
<evidence type="ECO:0000313" key="4">
    <source>
        <dbReference type="EMBL" id="KAK3094677.1"/>
    </source>
</evidence>
<dbReference type="InterPro" id="IPR013783">
    <property type="entry name" value="Ig-like_fold"/>
</dbReference>
<dbReference type="InterPro" id="IPR044801">
    <property type="entry name" value="Filamin"/>
</dbReference>
<dbReference type="GO" id="GO:0051015">
    <property type="term" value="F:actin filament binding"/>
    <property type="evidence" value="ECO:0007669"/>
    <property type="project" value="InterPro"/>
</dbReference>
<dbReference type="Pfam" id="PF00630">
    <property type="entry name" value="Filamin"/>
    <property type="match status" value="10"/>
</dbReference>
<evidence type="ECO:0000256" key="2">
    <source>
        <dbReference type="ARBA" id="ARBA00022737"/>
    </source>
</evidence>
<feature type="repeat" description="Filamin" evidence="3">
    <location>
        <begin position="563"/>
        <end position="639"/>
    </location>
</feature>
<feature type="repeat" description="Filamin" evidence="3">
    <location>
        <begin position="459"/>
        <end position="552"/>
    </location>
</feature>
<dbReference type="InterPro" id="IPR014756">
    <property type="entry name" value="Ig_E-set"/>
</dbReference>
<evidence type="ECO:0000313" key="5">
    <source>
        <dbReference type="Proteomes" id="UP001186944"/>
    </source>
</evidence>
<dbReference type="AlphaFoldDB" id="A0AA88Y2F5"/>
<comment type="similarity">
    <text evidence="1">Belongs to the filamin family.</text>
</comment>
<dbReference type="GO" id="GO:0030036">
    <property type="term" value="P:actin cytoskeleton organization"/>
    <property type="evidence" value="ECO:0007669"/>
    <property type="project" value="InterPro"/>
</dbReference>
<keyword evidence="2" id="KW-0677">Repeat</keyword>